<evidence type="ECO:0000256" key="4">
    <source>
        <dbReference type="ARBA" id="ARBA00022840"/>
    </source>
</evidence>
<evidence type="ECO:0000256" key="7">
    <source>
        <dbReference type="PROSITE-ProRule" id="PRU00023"/>
    </source>
</evidence>
<evidence type="ECO:0000259" key="12">
    <source>
        <dbReference type="PROSITE" id="PS50001"/>
    </source>
</evidence>
<keyword evidence="7" id="KW-0040">ANK repeat</keyword>
<comment type="catalytic activity">
    <reaction evidence="6 10">
        <text>L-tyrosyl-[protein] + ATP = O-phospho-L-tyrosyl-[protein] + ADP + H(+)</text>
        <dbReference type="Rhea" id="RHEA:10596"/>
        <dbReference type="Rhea" id="RHEA-COMP:10136"/>
        <dbReference type="Rhea" id="RHEA-COMP:20101"/>
        <dbReference type="ChEBI" id="CHEBI:15378"/>
        <dbReference type="ChEBI" id="CHEBI:30616"/>
        <dbReference type="ChEBI" id="CHEBI:46858"/>
        <dbReference type="ChEBI" id="CHEBI:61978"/>
        <dbReference type="ChEBI" id="CHEBI:456216"/>
        <dbReference type="EC" id="2.7.10.2"/>
    </reaction>
</comment>
<dbReference type="InterPro" id="IPR008266">
    <property type="entry name" value="Tyr_kinase_AS"/>
</dbReference>
<dbReference type="SMART" id="SM00252">
    <property type="entry name" value="SH2"/>
    <property type="match status" value="2"/>
</dbReference>
<dbReference type="PROSITE" id="PS00107">
    <property type="entry name" value="PROTEIN_KINASE_ATP"/>
    <property type="match status" value="1"/>
</dbReference>
<evidence type="ECO:0000256" key="6">
    <source>
        <dbReference type="ARBA" id="ARBA00051245"/>
    </source>
</evidence>
<feature type="binding site" evidence="9">
    <location>
        <position position="504"/>
    </location>
    <ligand>
        <name>ATP</name>
        <dbReference type="ChEBI" id="CHEBI:30616"/>
    </ligand>
</feature>
<dbReference type="PROSITE" id="PS50088">
    <property type="entry name" value="ANK_REPEAT"/>
    <property type="match status" value="3"/>
</dbReference>
<proteinExistence type="inferred from homology"/>
<dbReference type="SUPFAM" id="SSF48403">
    <property type="entry name" value="Ankyrin repeat"/>
    <property type="match status" value="1"/>
</dbReference>
<dbReference type="InterPro" id="IPR050198">
    <property type="entry name" value="Non-receptor_tyrosine_kinases"/>
</dbReference>
<dbReference type="InterPro" id="IPR036770">
    <property type="entry name" value="Ankyrin_rpt-contain_sf"/>
</dbReference>
<dbReference type="PRINTS" id="PR00401">
    <property type="entry name" value="SH2DOMAIN"/>
</dbReference>
<dbReference type="InterPro" id="IPR002110">
    <property type="entry name" value="Ankyrin_rpt"/>
</dbReference>
<dbReference type="PROSITE" id="PS50001">
    <property type="entry name" value="SH2"/>
    <property type="match status" value="2"/>
</dbReference>
<dbReference type="Gene3D" id="3.30.200.20">
    <property type="entry name" value="Phosphorylase Kinase, domain 1"/>
    <property type="match status" value="1"/>
</dbReference>
<dbReference type="SMART" id="SM00248">
    <property type="entry name" value="ANK"/>
    <property type="match status" value="5"/>
</dbReference>
<dbReference type="PANTHER" id="PTHR24418">
    <property type="entry name" value="TYROSINE-PROTEIN KINASE"/>
    <property type="match status" value="1"/>
</dbReference>
<evidence type="ECO:0000313" key="15">
    <source>
        <dbReference type="Proteomes" id="UP001148838"/>
    </source>
</evidence>
<evidence type="ECO:0000256" key="8">
    <source>
        <dbReference type="PROSITE-ProRule" id="PRU00191"/>
    </source>
</evidence>
<feature type="domain" description="SH2" evidence="12">
    <location>
        <begin position="269"/>
        <end position="360"/>
    </location>
</feature>
<evidence type="ECO:0000256" key="5">
    <source>
        <dbReference type="ARBA" id="ARBA00023137"/>
    </source>
</evidence>
<dbReference type="SUPFAM" id="SSF55550">
    <property type="entry name" value="SH2 domain"/>
    <property type="match status" value="2"/>
</dbReference>
<dbReference type="SMART" id="SM00219">
    <property type="entry name" value="TyrKc"/>
    <property type="match status" value="1"/>
</dbReference>
<feature type="repeat" description="ANK" evidence="7">
    <location>
        <begin position="201"/>
        <end position="233"/>
    </location>
</feature>
<evidence type="ECO:0000313" key="14">
    <source>
        <dbReference type="EMBL" id="KAJ4430128.1"/>
    </source>
</evidence>
<feature type="compositionally biased region" description="Low complexity" evidence="11">
    <location>
        <begin position="392"/>
        <end position="430"/>
    </location>
</feature>
<name>A0ABQ8S847_PERAM</name>
<evidence type="ECO:0000256" key="3">
    <source>
        <dbReference type="ARBA" id="ARBA00022777"/>
    </source>
</evidence>
<dbReference type="InterPro" id="IPR020635">
    <property type="entry name" value="Tyr_kinase_cat_dom"/>
</dbReference>
<dbReference type="Gene3D" id="1.10.510.10">
    <property type="entry name" value="Transferase(Phosphotransferase) domain 1"/>
    <property type="match status" value="1"/>
</dbReference>
<dbReference type="PRINTS" id="PR00109">
    <property type="entry name" value="TYRKINASE"/>
</dbReference>
<dbReference type="InterPro" id="IPR000719">
    <property type="entry name" value="Prot_kinase_dom"/>
</dbReference>
<feature type="compositionally biased region" description="Pro residues" evidence="11">
    <location>
        <begin position="431"/>
        <end position="440"/>
    </location>
</feature>
<evidence type="ECO:0000256" key="9">
    <source>
        <dbReference type="PROSITE-ProRule" id="PRU10141"/>
    </source>
</evidence>
<dbReference type="InterPro" id="IPR011009">
    <property type="entry name" value="Kinase-like_dom_sf"/>
</dbReference>
<comment type="caution">
    <text evidence="14">The sequence shown here is derived from an EMBL/GenBank/DDBJ whole genome shotgun (WGS) entry which is preliminary data.</text>
</comment>
<feature type="repeat" description="ANK" evidence="7">
    <location>
        <begin position="133"/>
        <end position="165"/>
    </location>
</feature>
<evidence type="ECO:0000259" key="13">
    <source>
        <dbReference type="PROSITE" id="PS50011"/>
    </source>
</evidence>
<comment type="similarity">
    <text evidence="10">Belongs to the protein kinase superfamily. Tyr protein kinase family.</text>
</comment>
<sequence>MSFLHVTSDGDEEDGAFLVRESNTAVGDYVLSVFYQSEVVHYQIRRHGEDAFFSIDEQTIIHGLETLIEYYQEASHGLVTKLTRVCKKDPPPHDSRRHGRTNLLHRATKEGNYTVVSELLKCGYRSLEAKNQEGQTAVHLASRLGKDDILKKLIESGANINCRDTAGYTPLHYACQSNLPSTVRILVQIGFANIQVRNSDTGLVPLHEAASRGHKEVIRVLLSLNAPANPRTIANDTPADLAKRNGHHDCARMLRNYKSPVPKTQKKDWYHGTLDRNEAINMLKEQGNKDGTFLVRYSDRNGGMYVLTTIYAGQLYHFQIKKQGDYFFIDDGPYLDTLEHVIEHYSLMSDGLPTTLQIPVPPMPKPPVPEMPPSLLLNGLAATLPHRKPLKVSPNRSHRVSPSSSAGASPVHSRRGSLTVNNSNSSNTLSPPIPAVPSTPPVDRNHNVETTTLPVPKIQESKQQEFIPRDSLTLGTVLGEGEFGSVYKGTYQSPDGKMMDVAIKTLHQEHVAANRDEFLREAKVMIGLNHHCVVRLIGVSKGPPLLMCAVSSTQKFLVQQHITTSKHQANKQLNSKQRQLFLTQPTTSNVRSEFNIDLCRSLISADIPLYKLKNKVFREFLEKYTQHTIPDESTLRKTYAPSIYDETIQKIRDEIKDSSIWVSIDETPDKEGRLVQELVPLGSMLAYLLEFPDRVNPNYELKVWASQIACGMKYLEEQRFVHRDLAARNILLASRHQAKISDFGLSRALGNDHEYYKATQGGRWPIKWYAPESYNFGTFSHASDVWSFGVTLWEMFSFGQQPYGEMRGVEVIQLVEKGERLRQTEHCPDSVYRIMERCWAYQPRDRPTFNELLEIFSSDPEYANIKELVPAVNIS</sequence>
<gene>
    <name evidence="14" type="ORF">ANN_22338</name>
</gene>
<dbReference type="Pfam" id="PF00017">
    <property type="entry name" value="SH2"/>
    <property type="match status" value="2"/>
</dbReference>
<dbReference type="Pfam" id="PF12796">
    <property type="entry name" value="Ank_2"/>
    <property type="match status" value="2"/>
</dbReference>
<keyword evidence="3 10" id="KW-0418">Kinase</keyword>
<accession>A0ABQ8S847</accession>
<evidence type="ECO:0000256" key="1">
    <source>
        <dbReference type="ARBA" id="ARBA00022679"/>
    </source>
</evidence>
<feature type="domain" description="SH2" evidence="12">
    <location>
        <begin position="1"/>
        <end position="86"/>
    </location>
</feature>
<dbReference type="InterPro" id="IPR017441">
    <property type="entry name" value="Protein_kinase_ATP_BS"/>
</dbReference>
<dbReference type="EC" id="2.7.10.2" evidence="10"/>
<keyword evidence="15" id="KW-1185">Reference proteome</keyword>
<evidence type="ECO:0000256" key="2">
    <source>
        <dbReference type="ARBA" id="ARBA00022741"/>
    </source>
</evidence>
<dbReference type="EMBL" id="JAJSOF020000033">
    <property type="protein sequence ID" value="KAJ4430128.1"/>
    <property type="molecule type" value="Genomic_DNA"/>
</dbReference>
<keyword evidence="1 10" id="KW-0808">Transferase</keyword>
<feature type="region of interest" description="Disordered" evidence="11">
    <location>
        <begin position="388"/>
        <end position="448"/>
    </location>
</feature>
<dbReference type="Gene3D" id="1.25.40.20">
    <property type="entry name" value="Ankyrin repeat-containing domain"/>
    <property type="match status" value="2"/>
</dbReference>
<dbReference type="InterPro" id="IPR000980">
    <property type="entry name" value="SH2"/>
</dbReference>
<evidence type="ECO:0000256" key="10">
    <source>
        <dbReference type="RuleBase" id="RU362096"/>
    </source>
</evidence>
<dbReference type="InterPro" id="IPR001245">
    <property type="entry name" value="Ser-Thr/Tyr_kinase_cat_dom"/>
</dbReference>
<organism evidence="14 15">
    <name type="scientific">Periplaneta americana</name>
    <name type="common">American cockroach</name>
    <name type="synonym">Blatta americana</name>
    <dbReference type="NCBI Taxonomy" id="6978"/>
    <lineage>
        <taxon>Eukaryota</taxon>
        <taxon>Metazoa</taxon>
        <taxon>Ecdysozoa</taxon>
        <taxon>Arthropoda</taxon>
        <taxon>Hexapoda</taxon>
        <taxon>Insecta</taxon>
        <taxon>Pterygota</taxon>
        <taxon>Neoptera</taxon>
        <taxon>Polyneoptera</taxon>
        <taxon>Dictyoptera</taxon>
        <taxon>Blattodea</taxon>
        <taxon>Blattoidea</taxon>
        <taxon>Blattidae</taxon>
        <taxon>Blattinae</taxon>
        <taxon>Periplaneta</taxon>
    </lineage>
</organism>
<feature type="repeat" description="ANK" evidence="7">
    <location>
        <begin position="166"/>
        <end position="190"/>
    </location>
</feature>
<dbReference type="InterPro" id="IPR036860">
    <property type="entry name" value="SH2_dom_sf"/>
</dbReference>
<keyword evidence="2 9" id="KW-0547">Nucleotide-binding</keyword>
<dbReference type="Proteomes" id="UP001148838">
    <property type="component" value="Unassembled WGS sequence"/>
</dbReference>
<dbReference type="SUPFAM" id="SSF56112">
    <property type="entry name" value="Protein kinase-like (PK-like)"/>
    <property type="match status" value="1"/>
</dbReference>
<dbReference type="Gene3D" id="3.30.505.10">
    <property type="entry name" value="SH2 domain"/>
    <property type="match status" value="2"/>
</dbReference>
<keyword evidence="5 10" id="KW-0829">Tyrosine-protein kinase</keyword>
<dbReference type="PROSITE" id="PS50297">
    <property type="entry name" value="ANK_REP_REGION"/>
    <property type="match status" value="3"/>
</dbReference>
<dbReference type="Pfam" id="PF07714">
    <property type="entry name" value="PK_Tyr_Ser-Thr"/>
    <property type="match status" value="2"/>
</dbReference>
<protein>
    <recommendedName>
        <fullName evidence="10">Tyrosine-protein kinase</fullName>
        <ecNumber evidence="10">2.7.10.2</ecNumber>
    </recommendedName>
</protein>
<reference evidence="14 15" key="1">
    <citation type="journal article" date="2022" name="Allergy">
        <title>Genome assembly and annotation of Periplaneta americana reveal a comprehensive cockroach allergen profile.</title>
        <authorList>
            <person name="Wang L."/>
            <person name="Xiong Q."/>
            <person name="Saelim N."/>
            <person name="Wang L."/>
            <person name="Nong W."/>
            <person name="Wan A.T."/>
            <person name="Shi M."/>
            <person name="Liu X."/>
            <person name="Cao Q."/>
            <person name="Hui J.H.L."/>
            <person name="Sookrung N."/>
            <person name="Leung T.F."/>
            <person name="Tungtrongchitr A."/>
            <person name="Tsui S.K.W."/>
        </authorList>
    </citation>
    <scope>NUCLEOTIDE SEQUENCE [LARGE SCALE GENOMIC DNA]</scope>
    <source>
        <strain evidence="14">PWHHKU_190912</strain>
    </source>
</reference>
<feature type="domain" description="Protein kinase" evidence="13">
    <location>
        <begin position="472"/>
        <end position="862"/>
    </location>
</feature>
<evidence type="ECO:0000256" key="11">
    <source>
        <dbReference type="SAM" id="MobiDB-lite"/>
    </source>
</evidence>
<keyword evidence="4 9" id="KW-0067">ATP-binding</keyword>
<dbReference type="PROSITE" id="PS50011">
    <property type="entry name" value="PROTEIN_KINASE_DOM"/>
    <property type="match status" value="1"/>
</dbReference>
<keyword evidence="8" id="KW-0727">SH2 domain</keyword>
<dbReference type="PROSITE" id="PS00109">
    <property type="entry name" value="PROTEIN_KINASE_TYR"/>
    <property type="match status" value="1"/>
</dbReference>